<evidence type="ECO:0000313" key="2">
    <source>
        <dbReference type="EMBL" id="MDT2810767.1"/>
    </source>
</evidence>
<dbReference type="AlphaFoldDB" id="A0AAW8U3D7"/>
<accession>A0AAW8U3D7</accession>
<sequence>MLEEILLDEPAKAKSKIYKHILEIDPGEYPIHYFEKVTGYSHIKTANLLQGINKELKEIEPTTALLNAKDKVVVAKQMPSHQQYQQFLFANGVPYRVLLASLLYPEQDLRDFGEQTGLSQSSLMRRLKPLVEYLKTKDIRLNCLQMEITGRESFIRLMYFNFFWSVDFGTRLYEYFDEVWGRSLDSFMAPEDLVYLKYVEKREFSMYHGLSFLRTRQECYVDEPQINRLNYPGTNYQFKEALEAEGVPETYREREANFINYMIFYWPQYFAYDDPRLTIVKRQYRTLTKSKEQAQLVASRIQEKLAITNKAQQELFLLNLQTIFARWHLLGSKVPRNLDFIMERLKGHDPEFNQFFEQVNHALAGIATDEVELVNVLTITCLNAYHSGTTAEKLKVGIVGFPNHFLLYAMINRIDSLPFVEFSLMNTASEETFDAVITCSTELLPANVKAYWVVEGVASFDAMENFLFQLYKEKSNRISTALVEVM</sequence>
<dbReference type="EMBL" id="JARQBJ010000004">
    <property type="protein sequence ID" value="MDT2810767.1"/>
    <property type="molecule type" value="Genomic_DNA"/>
</dbReference>
<feature type="domain" description="Mga helix-turn-helix" evidence="1">
    <location>
        <begin position="83"/>
        <end position="163"/>
    </location>
</feature>
<evidence type="ECO:0000259" key="1">
    <source>
        <dbReference type="Pfam" id="PF05043"/>
    </source>
</evidence>
<dbReference type="Proteomes" id="UP001256711">
    <property type="component" value="Unassembled WGS sequence"/>
</dbReference>
<proteinExistence type="predicted"/>
<organism evidence="2 3">
    <name type="scientific">Enterococcus asini</name>
    <dbReference type="NCBI Taxonomy" id="57732"/>
    <lineage>
        <taxon>Bacteria</taxon>
        <taxon>Bacillati</taxon>
        <taxon>Bacillota</taxon>
        <taxon>Bacilli</taxon>
        <taxon>Lactobacillales</taxon>
        <taxon>Enterococcaceae</taxon>
        <taxon>Enterococcus</taxon>
    </lineage>
</organism>
<dbReference type="RefSeq" id="WP_311835570.1">
    <property type="nucleotide sequence ID" value="NZ_JARQBJ010000004.1"/>
</dbReference>
<comment type="caution">
    <text evidence="2">The sequence shown here is derived from an EMBL/GenBank/DDBJ whole genome shotgun (WGS) entry which is preliminary data.</text>
</comment>
<dbReference type="InterPro" id="IPR007737">
    <property type="entry name" value="Mga_HTH"/>
</dbReference>
<protein>
    <submittedName>
        <fullName evidence="2">Helix-turn-helix domain-containing protein</fullName>
    </submittedName>
</protein>
<reference evidence="2" key="1">
    <citation type="submission" date="2023-03" db="EMBL/GenBank/DDBJ databases">
        <authorList>
            <person name="Shen W."/>
            <person name="Cai J."/>
        </authorList>
    </citation>
    <scope>NUCLEOTIDE SEQUENCE</scope>
    <source>
        <strain evidence="2">B226-2</strain>
    </source>
</reference>
<evidence type="ECO:0000313" key="3">
    <source>
        <dbReference type="Proteomes" id="UP001256711"/>
    </source>
</evidence>
<dbReference type="Pfam" id="PF05043">
    <property type="entry name" value="Mga"/>
    <property type="match status" value="1"/>
</dbReference>
<name>A0AAW8U3D7_9ENTE</name>
<gene>
    <name evidence="2" type="ORF">P7H43_09730</name>
</gene>